<evidence type="ECO:0000313" key="2">
    <source>
        <dbReference type="EMBL" id="KKL76467.1"/>
    </source>
</evidence>
<dbReference type="CDD" id="cd00009">
    <property type="entry name" value="AAA"/>
    <property type="match status" value="1"/>
</dbReference>
<accession>A0A0F9HMT4</accession>
<organism evidence="2">
    <name type="scientific">marine sediment metagenome</name>
    <dbReference type="NCBI Taxonomy" id="412755"/>
    <lineage>
        <taxon>unclassified sequences</taxon>
        <taxon>metagenomes</taxon>
        <taxon>ecological metagenomes</taxon>
    </lineage>
</organism>
<evidence type="ECO:0000259" key="1">
    <source>
        <dbReference type="SMART" id="SM00382"/>
    </source>
</evidence>
<gene>
    <name evidence="2" type="ORF">LCGC14_2044580</name>
</gene>
<dbReference type="PANTHER" id="PTHR11669">
    <property type="entry name" value="REPLICATION FACTOR C / DNA POLYMERASE III GAMMA-TAU SUBUNIT"/>
    <property type="match status" value="1"/>
</dbReference>
<reference evidence="2" key="1">
    <citation type="journal article" date="2015" name="Nature">
        <title>Complex archaea that bridge the gap between prokaryotes and eukaryotes.</title>
        <authorList>
            <person name="Spang A."/>
            <person name="Saw J.H."/>
            <person name="Jorgensen S.L."/>
            <person name="Zaremba-Niedzwiedzka K."/>
            <person name="Martijn J."/>
            <person name="Lind A.E."/>
            <person name="van Eijk R."/>
            <person name="Schleper C."/>
            <person name="Guy L."/>
            <person name="Ettema T.J."/>
        </authorList>
    </citation>
    <scope>NUCLEOTIDE SEQUENCE</scope>
</reference>
<dbReference type="SMART" id="SM00382">
    <property type="entry name" value="AAA"/>
    <property type="match status" value="1"/>
</dbReference>
<dbReference type="InterPro" id="IPR027417">
    <property type="entry name" value="P-loop_NTPase"/>
</dbReference>
<dbReference type="PANTHER" id="PTHR11669:SF0">
    <property type="entry name" value="PROTEIN STICHEL-LIKE 2"/>
    <property type="match status" value="1"/>
</dbReference>
<dbReference type="SUPFAM" id="SSF52540">
    <property type="entry name" value="P-loop containing nucleoside triphosphate hydrolases"/>
    <property type="match status" value="1"/>
</dbReference>
<proteinExistence type="predicted"/>
<protein>
    <recommendedName>
        <fullName evidence="1">AAA+ ATPase domain-containing protein</fullName>
    </recommendedName>
</protein>
<dbReference type="InterPro" id="IPR050238">
    <property type="entry name" value="DNA_Rep/Repair_Clamp_Loader"/>
</dbReference>
<dbReference type="AlphaFoldDB" id="A0A0F9HMT4"/>
<comment type="caution">
    <text evidence="2">The sequence shown here is derived from an EMBL/GenBank/DDBJ whole genome shotgun (WGS) entry which is preliminary data.</text>
</comment>
<dbReference type="Pfam" id="PF13177">
    <property type="entry name" value="DNA_pol3_delta2"/>
    <property type="match status" value="1"/>
</dbReference>
<dbReference type="GO" id="GO:0006261">
    <property type="term" value="P:DNA-templated DNA replication"/>
    <property type="evidence" value="ECO:0007669"/>
    <property type="project" value="TreeGrafter"/>
</dbReference>
<name>A0A0F9HMT4_9ZZZZ</name>
<sequence length="360" mass="41220">MLTLKYRPFSFKDVIGSKGTILDLKGRSNTLNYPQVMLFEGMSGTGKTTSALIVAGLINCKNLIKDEQNGIKFLSPCGECISCKDIIKEQFRRSVYKFDASKMGKEDIFQIQNLMDTASMMDKNKIIIIDEAQELSKAGKGAILNLLEKTRKNVYIILCTMNIEKFDIAVKSRAQSFKFKLSVETDIAQLLFNIIDTEKSEVPDDFVSDGLFTIAKIAEGNIRLAIQFLDRCLVGKFYTNNEILENIESISTDNIIRLLSLLLKKDNNFFKEIAIFDITNFYYYSWTTLVNSYIFKVTGYVDQEWKKPGAQQLAQYDLKKLILIYNDVSRNRSYSKNVFLSNIVEYFENGNNKLIRSIKK</sequence>
<dbReference type="InterPro" id="IPR003593">
    <property type="entry name" value="AAA+_ATPase"/>
</dbReference>
<feature type="domain" description="AAA+ ATPase" evidence="1">
    <location>
        <begin position="33"/>
        <end position="201"/>
    </location>
</feature>
<dbReference type="EMBL" id="LAZR01024035">
    <property type="protein sequence ID" value="KKL76467.1"/>
    <property type="molecule type" value="Genomic_DNA"/>
</dbReference>
<dbReference type="Gene3D" id="3.40.50.300">
    <property type="entry name" value="P-loop containing nucleotide triphosphate hydrolases"/>
    <property type="match status" value="1"/>
</dbReference>